<keyword evidence="6" id="KW-1185">Reference proteome</keyword>
<feature type="transmembrane region" description="Helical" evidence="3">
    <location>
        <begin position="349"/>
        <end position="372"/>
    </location>
</feature>
<feature type="transmembrane region" description="Helical" evidence="3">
    <location>
        <begin position="173"/>
        <end position="197"/>
    </location>
</feature>
<dbReference type="EMBL" id="JAPMOS010000010">
    <property type="protein sequence ID" value="KAJ4460912.1"/>
    <property type="molecule type" value="Genomic_DNA"/>
</dbReference>
<gene>
    <name evidence="5" type="ORF">PAPYR_2757</name>
</gene>
<evidence type="ECO:0000313" key="5">
    <source>
        <dbReference type="EMBL" id="KAJ4460912.1"/>
    </source>
</evidence>
<dbReference type="SUPFAM" id="SSF81383">
    <property type="entry name" value="F-box domain"/>
    <property type="match status" value="1"/>
</dbReference>
<sequence length="533" mass="59257">MSQISEGPSLDALPADVLQIVYHHLHNGVALSRACLVSRRLKEALWDNDHLWHEAFEGDWGRLAANAVELYGTAQKTADGTPKPTQPSQVLNWRSLYAAHHSFVGRVNQERERKSAARLAAKRAEYESEARQLRTQRQGRQLMATFKRCSPLLSFVILPALLVLLILRAEAVIMWSFHIVFIPADFLFLFGCWFFALFTRDCNSRARPFIISCSMACLAAIPTLHWAAARGDWIAAHGNRPSTYPGSPTQAAPSHPPTTPPAQSLIHPGNIRWVSDALGGHPRGLNWMGIFAPMLACCIAYSVLICKPILHRPQDIDLSLVMFLLSGLPLIAFLVLLGYKLQWGGPGFLYTYAFIPLFLYPIGLQIGLISALKSDRQMIALSCLVVVLPFATILILIVLRLDWTVHTAFIAIPTAFWLLPLMVLTIYLACDTANRASFPTPRTCRTLSRAENSAIEEQLSAAFGPHIYRARDERTLLNRTVVRLQLDASNQAQTAPESFHQQLEDVGWRVRLLDSAAGMIGEDIEAGVVDEVS</sequence>
<name>A0ABQ8UQY0_9EUKA</name>
<keyword evidence="3" id="KW-0472">Membrane</keyword>
<reference evidence="5" key="1">
    <citation type="journal article" date="2022" name="bioRxiv">
        <title>Genomics of Preaxostyla Flagellates Illuminates Evolutionary Transitions and the Path Towards Mitochondrial Loss.</title>
        <authorList>
            <person name="Novak L.V.F."/>
            <person name="Treitli S.C."/>
            <person name="Pyrih J."/>
            <person name="Halakuc P."/>
            <person name="Pipaliya S.V."/>
            <person name="Vacek V."/>
            <person name="Brzon O."/>
            <person name="Soukal P."/>
            <person name="Eme L."/>
            <person name="Dacks J.B."/>
            <person name="Karnkowska A."/>
            <person name="Elias M."/>
            <person name="Hampl V."/>
        </authorList>
    </citation>
    <scope>NUCLEOTIDE SEQUENCE</scope>
    <source>
        <strain evidence="5">RCP-MX</strain>
    </source>
</reference>
<dbReference type="InterPro" id="IPR001810">
    <property type="entry name" value="F-box_dom"/>
</dbReference>
<evidence type="ECO:0000256" key="3">
    <source>
        <dbReference type="SAM" id="Phobius"/>
    </source>
</evidence>
<feature type="transmembrane region" description="Helical" evidence="3">
    <location>
        <begin position="405"/>
        <end position="430"/>
    </location>
</feature>
<keyword evidence="3" id="KW-0812">Transmembrane</keyword>
<feature type="transmembrane region" description="Helical" evidence="3">
    <location>
        <begin position="149"/>
        <end position="167"/>
    </location>
</feature>
<feature type="transmembrane region" description="Helical" evidence="3">
    <location>
        <begin position="209"/>
        <end position="228"/>
    </location>
</feature>
<feature type="transmembrane region" description="Helical" evidence="3">
    <location>
        <begin position="285"/>
        <end position="306"/>
    </location>
</feature>
<evidence type="ECO:0000313" key="6">
    <source>
        <dbReference type="Proteomes" id="UP001141327"/>
    </source>
</evidence>
<proteinExistence type="predicted"/>
<dbReference type="PROSITE" id="PS50181">
    <property type="entry name" value="FBOX"/>
    <property type="match status" value="1"/>
</dbReference>
<feature type="transmembrane region" description="Helical" evidence="3">
    <location>
        <begin position="318"/>
        <end position="337"/>
    </location>
</feature>
<dbReference type="Proteomes" id="UP001141327">
    <property type="component" value="Unassembled WGS sequence"/>
</dbReference>
<feature type="region of interest" description="Disordered" evidence="2">
    <location>
        <begin position="243"/>
        <end position="262"/>
    </location>
</feature>
<accession>A0ABQ8UQY0</accession>
<evidence type="ECO:0000259" key="4">
    <source>
        <dbReference type="PROSITE" id="PS50181"/>
    </source>
</evidence>
<protein>
    <recommendedName>
        <fullName evidence="4">F-box domain-containing protein</fullName>
    </recommendedName>
</protein>
<evidence type="ECO:0000256" key="1">
    <source>
        <dbReference type="SAM" id="Coils"/>
    </source>
</evidence>
<keyword evidence="1" id="KW-0175">Coiled coil</keyword>
<organism evidence="5 6">
    <name type="scientific">Paratrimastix pyriformis</name>
    <dbReference type="NCBI Taxonomy" id="342808"/>
    <lineage>
        <taxon>Eukaryota</taxon>
        <taxon>Metamonada</taxon>
        <taxon>Preaxostyla</taxon>
        <taxon>Paratrimastigidae</taxon>
        <taxon>Paratrimastix</taxon>
    </lineage>
</organism>
<dbReference type="InterPro" id="IPR036047">
    <property type="entry name" value="F-box-like_dom_sf"/>
</dbReference>
<feature type="domain" description="F-box" evidence="4">
    <location>
        <begin position="7"/>
        <end position="55"/>
    </location>
</feature>
<keyword evidence="3" id="KW-1133">Transmembrane helix</keyword>
<comment type="caution">
    <text evidence="5">The sequence shown here is derived from an EMBL/GenBank/DDBJ whole genome shotgun (WGS) entry which is preliminary data.</text>
</comment>
<feature type="coiled-coil region" evidence="1">
    <location>
        <begin position="109"/>
        <end position="136"/>
    </location>
</feature>
<evidence type="ECO:0000256" key="2">
    <source>
        <dbReference type="SAM" id="MobiDB-lite"/>
    </source>
</evidence>
<feature type="transmembrane region" description="Helical" evidence="3">
    <location>
        <begin position="379"/>
        <end position="399"/>
    </location>
</feature>